<dbReference type="Pfam" id="PF02515">
    <property type="entry name" value="CoA_transf_3"/>
    <property type="match status" value="1"/>
</dbReference>
<dbReference type="EMBL" id="BLIV01000004">
    <property type="protein sequence ID" value="GFE50483.1"/>
    <property type="molecule type" value="Genomic_DNA"/>
</dbReference>
<dbReference type="PANTHER" id="PTHR48207:SF3">
    <property type="entry name" value="SUCCINATE--HYDROXYMETHYLGLUTARATE COA-TRANSFERASE"/>
    <property type="match status" value="1"/>
</dbReference>
<evidence type="ECO:0000256" key="1">
    <source>
        <dbReference type="ARBA" id="ARBA00022679"/>
    </source>
</evidence>
<dbReference type="InterPro" id="IPR044855">
    <property type="entry name" value="CoA-Trfase_III_dom3_sf"/>
</dbReference>
<dbReference type="AlphaFoldDB" id="A0A640VQG9"/>
<gene>
    <name evidence="2" type="ORF">So717_22360</name>
</gene>
<sequence>MAASETPMALGGLVVLDLSRILAGPTATQILGDFGATVIKVENPKTNGDDTRSWGPNYARNADGTPTDLSAYFMAANRNKLSISVDLSTEEGQETVRALAARADVVIENYKPGGLEKYGLDHATLLARHSQLVYCSISGFGQTGPNREQPGYDLMAQGYGGIMSLTGDPEGPPTKVGVGIADVMCGMYAAIGILAALRHRDATGEGQHIDLALVDAQMAWLINEGTNYLTSGKLPVRRGNAHPNIVPYDAFPCADGHLLLAVGNDAQFARFCDAFGMPQVAADPAYTTNLARIENRVALTEIITQALKDISRDNVLARCHAVKVPAGPIHDVAEALTSDQAQARGTVVDIPAEGTDTGAVQLLGNPLKLSRTPVHYHRAPPRFGQDTQDVLERFVTSPKGD</sequence>
<proteinExistence type="predicted"/>
<dbReference type="Proteomes" id="UP000436522">
    <property type="component" value="Unassembled WGS sequence"/>
</dbReference>
<dbReference type="Gene3D" id="3.40.50.10540">
    <property type="entry name" value="Crotonobetainyl-coa:carnitine coa-transferase, domain 1"/>
    <property type="match status" value="1"/>
</dbReference>
<reference evidence="2 3" key="1">
    <citation type="submission" date="2019-12" db="EMBL/GenBank/DDBJ databases">
        <title>Roseobacter cerasinus sp. nov., isolated from seawater around aquaculture.</title>
        <authorList>
            <person name="Muramatsu S."/>
            <person name="Takabe Y."/>
            <person name="Mori K."/>
            <person name="Takaichi S."/>
            <person name="Hanada S."/>
        </authorList>
    </citation>
    <scope>NUCLEOTIDE SEQUENCE [LARGE SCALE GENOMIC DNA]</scope>
    <source>
        <strain evidence="2 3">AI77</strain>
    </source>
</reference>
<name>A0A640VQG9_9RHOB</name>
<protein>
    <recommendedName>
        <fullName evidence="4">CAIB/BAIF family protein</fullName>
    </recommendedName>
</protein>
<keyword evidence="1" id="KW-0808">Transferase</keyword>
<dbReference type="PANTHER" id="PTHR48207">
    <property type="entry name" value="SUCCINATE--HYDROXYMETHYLGLUTARATE COA-TRANSFERASE"/>
    <property type="match status" value="1"/>
</dbReference>
<evidence type="ECO:0008006" key="4">
    <source>
        <dbReference type="Google" id="ProtNLM"/>
    </source>
</evidence>
<dbReference type="OrthoDB" id="7208981at2"/>
<evidence type="ECO:0000313" key="3">
    <source>
        <dbReference type="Proteomes" id="UP000436522"/>
    </source>
</evidence>
<dbReference type="RefSeq" id="WP_159977310.1">
    <property type="nucleotide sequence ID" value="NZ_BLIV01000004.1"/>
</dbReference>
<dbReference type="InterPro" id="IPR050483">
    <property type="entry name" value="CoA-transferase_III_domain"/>
</dbReference>
<dbReference type="InterPro" id="IPR003673">
    <property type="entry name" value="CoA-Trfase_fam_III"/>
</dbReference>
<evidence type="ECO:0000313" key="2">
    <source>
        <dbReference type="EMBL" id="GFE50483.1"/>
    </source>
</evidence>
<organism evidence="2 3">
    <name type="scientific">Roseobacter cerasinus</name>
    <dbReference type="NCBI Taxonomy" id="2602289"/>
    <lineage>
        <taxon>Bacteria</taxon>
        <taxon>Pseudomonadati</taxon>
        <taxon>Pseudomonadota</taxon>
        <taxon>Alphaproteobacteria</taxon>
        <taxon>Rhodobacterales</taxon>
        <taxon>Roseobacteraceae</taxon>
        <taxon>Roseobacter</taxon>
    </lineage>
</organism>
<dbReference type="Gene3D" id="3.30.1540.10">
    <property type="entry name" value="formyl-coa transferase, domain 3"/>
    <property type="match status" value="1"/>
</dbReference>
<dbReference type="SUPFAM" id="SSF89796">
    <property type="entry name" value="CoA-transferase family III (CaiB/BaiF)"/>
    <property type="match status" value="1"/>
</dbReference>
<keyword evidence="3" id="KW-1185">Reference proteome</keyword>
<dbReference type="GO" id="GO:0008410">
    <property type="term" value="F:CoA-transferase activity"/>
    <property type="evidence" value="ECO:0007669"/>
    <property type="project" value="TreeGrafter"/>
</dbReference>
<dbReference type="InterPro" id="IPR023606">
    <property type="entry name" value="CoA-Trfase_III_dom_1_sf"/>
</dbReference>
<comment type="caution">
    <text evidence="2">The sequence shown here is derived from an EMBL/GenBank/DDBJ whole genome shotgun (WGS) entry which is preliminary data.</text>
</comment>
<accession>A0A640VQG9</accession>